<dbReference type="Proteomes" id="UP001056685">
    <property type="component" value="Segment"/>
</dbReference>
<reference evidence="1" key="1">
    <citation type="submission" date="2022-05" db="EMBL/GenBank/DDBJ databases">
        <authorList>
            <person name="Friedrich I."/>
            <person name="Poehlein A."/>
            <person name="Schneider D."/>
            <person name="Hertel R."/>
            <person name="Daniel R."/>
        </authorList>
    </citation>
    <scope>NUCLEOTIDE SEQUENCE</scope>
</reference>
<dbReference type="InterPro" id="IPR056982">
    <property type="entry name" value="Phage_ProQ_C-like"/>
</dbReference>
<organism evidence="1 2">
    <name type="scientific">Brevundimonas phage vB_BpoS-Kabachok</name>
    <dbReference type="NCBI Taxonomy" id="2948600"/>
    <lineage>
        <taxon>Viruses</taxon>
        <taxon>Duplodnaviria</taxon>
        <taxon>Heunggongvirae</taxon>
        <taxon>Uroviricota</taxon>
        <taxon>Caudoviricetes</taxon>
        <taxon>Jeanschmidtviridae</taxon>
        <taxon>Marchewkavirus</taxon>
        <taxon>Marchewkavirus kabachok</taxon>
    </lineage>
</organism>
<evidence type="ECO:0000313" key="2">
    <source>
        <dbReference type="Proteomes" id="UP001056685"/>
    </source>
</evidence>
<dbReference type="Pfam" id="PF24203">
    <property type="entry name" value="Phage_ProQ_C_like"/>
    <property type="match status" value="1"/>
</dbReference>
<proteinExistence type="predicted"/>
<dbReference type="EMBL" id="ON529852">
    <property type="protein sequence ID" value="USN13935.1"/>
    <property type="molecule type" value="Genomic_DNA"/>
</dbReference>
<gene>
    <name evidence="1" type="ORF">KABACHOK_00990</name>
</gene>
<sequence>MPTFDKSTWTEGQAVIIAYPGRRGIETSEAKVVKIGRAWLTVQSATWSQDRYDFSGRQDSDFGHRAQLWPSRDAFDAEQGRKAAWRRLRKLADDMDPPSHLTTAEIESLSAILDAPA</sequence>
<protein>
    <submittedName>
        <fullName evidence="1">Uncharacterized protein</fullName>
    </submittedName>
</protein>
<keyword evidence="2" id="KW-1185">Reference proteome</keyword>
<evidence type="ECO:0000313" key="1">
    <source>
        <dbReference type="EMBL" id="USN13935.1"/>
    </source>
</evidence>
<accession>A0A9E7MP22</accession>
<name>A0A9E7MP22_9CAUD</name>